<feature type="region of interest" description="Disordered" evidence="1">
    <location>
        <begin position="55"/>
        <end position="83"/>
    </location>
</feature>
<dbReference type="EMBL" id="PJQD01000025">
    <property type="protein sequence ID" value="POY74379.1"/>
    <property type="molecule type" value="Genomic_DNA"/>
</dbReference>
<name>A0A2S5BC73_9BASI</name>
<reference evidence="2 3" key="1">
    <citation type="journal article" date="2018" name="Front. Microbiol.">
        <title>Prospects for Fungal Bioremediation of Acidic Radioactive Waste Sites: Characterization and Genome Sequence of Rhodotorula taiwanensis MD1149.</title>
        <authorList>
            <person name="Tkavc R."/>
            <person name="Matrosova V.Y."/>
            <person name="Grichenko O.E."/>
            <person name="Gostincar C."/>
            <person name="Volpe R.P."/>
            <person name="Klimenkova P."/>
            <person name="Gaidamakova E.K."/>
            <person name="Zhou C.E."/>
            <person name="Stewart B.J."/>
            <person name="Lyman M.G."/>
            <person name="Malfatti S.A."/>
            <person name="Rubinfeld B."/>
            <person name="Courtot M."/>
            <person name="Singh J."/>
            <person name="Dalgard C.L."/>
            <person name="Hamilton T."/>
            <person name="Frey K.G."/>
            <person name="Gunde-Cimerman N."/>
            <person name="Dugan L."/>
            <person name="Daly M.J."/>
        </authorList>
    </citation>
    <scope>NUCLEOTIDE SEQUENCE [LARGE SCALE GENOMIC DNA]</scope>
    <source>
        <strain evidence="2 3">MD1149</strain>
    </source>
</reference>
<organism evidence="2 3">
    <name type="scientific">Rhodotorula taiwanensis</name>
    <dbReference type="NCBI Taxonomy" id="741276"/>
    <lineage>
        <taxon>Eukaryota</taxon>
        <taxon>Fungi</taxon>
        <taxon>Dikarya</taxon>
        <taxon>Basidiomycota</taxon>
        <taxon>Pucciniomycotina</taxon>
        <taxon>Microbotryomycetes</taxon>
        <taxon>Sporidiobolales</taxon>
        <taxon>Sporidiobolaceae</taxon>
        <taxon>Rhodotorula</taxon>
    </lineage>
</organism>
<evidence type="ECO:0000313" key="2">
    <source>
        <dbReference type="EMBL" id="POY74379.1"/>
    </source>
</evidence>
<feature type="compositionally biased region" description="Polar residues" evidence="1">
    <location>
        <begin position="133"/>
        <end position="149"/>
    </location>
</feature>
<sequence length="290" mass="30312">MAVAMVPQDATSPTKRATRGPAPPVLRDPSDPRGTLAVQTGFEDQIRQRAMAARAGVNFGHATTPSDPGSLNQRRRPLGFSRTEPTLSFAGTYSNAAPVASWQSGKDILDEVYAHAALTGKRSDELRPMWETGSATESHVSAASGQRQDSGFFAGPAGGRIASAGPQTDDGDGFDLDEAFGTAGTSRFGFLAGATTNEDSQDSARTVTQRMKRAFQEEEEGTGVAGTGPVEDDEEMPATDVEDEGEDDAAPGPISPFASVAAAGPRRVAGLKRGFAKTQSLPPSAFSMDF</sequence>
<protein>
    <submittedName>
        <fullName evidence="2">Uncharacterized protein</fullName>
    </submittedName>
</protein>
<evidence type="ECO:0000256" key="1">
    <source>
        <dbReference type="SAM" id="MobiDB-lite"/>
    </source>
</evidence>
<gene>
    <name evidence="2" type="ORF">BMF94_2573</name>
</gene>
<feature type="compositionally biased region" description="Polar residues" evidence="1">
    <location>
        <begin position="194"/>
        <end position="209"/>
    </location>
</feature>
<feature type="region of interest" description="Disordered" evidence="1">
    <location>
        <begin position="191"/>
        <end position="261"/>
    </location>
</feature>
<proteinExistence type="predicted"/>
<dbReference type="OrthoDB" id="2524207at2759"/>
<feature type="compositionally biased region" description="Acidic residues" evidence="1">
    <location>
        <begin position="230"/>
        <end position="249"/>
    </location>
</feature>
<feature type="compositionally biased region" description="Polar residues" evidence="1">
    <location>
        <begin position="61"/>
        <end position="72"/>
    </location>
</feature>
<comment type="caution">
    <text evidence="2">The sequence shown here is derived from an EMBL/GenBank/DDBJ whole genome shotgun (WGS) entry which is preliminary data.</text>
</comment>
<evidence type="ECO:0000313" key="3">
    <source>
        <dbReference type="Proteomes" id="UP000237144"/>
    </source>
</evidence>
<dbReference type="Proteomes" id="UP000237144">
    <property type="component" value="Unassembled WGS sequence"/>
</dbReference>
<dbReference type="AlphaFoldDB" id="A0A2S5BC73"/>
<accession>A0A2S5BC73</accession>
<keyword evidence="3" id="KW-1185">Reference proteome</keyword>
<feature type="region of interest" description="Disordered" evidence="1">
    <location>
        <begin position="1"/>
        <end position="36"/>
    </location>
</feature>
<feature type="region of interest" description="Disordered" evidence="1">
    <location>
        <begin position="127"/>
        <end position="175"/>
    </location>
</feature>